<dbReference type="EnsemblBacteria" id="ABA48023">
    <property type="protein sequence ID" value="ABA48023"/>
    <property type="gene ID" value="BURPS1710b_1218"/>
</dbReference>
<dbReference type="AlphaFoldDB" id="Q3JUX4"/>
<dbReference type="KEGG" id="bpm:BURPS1710b_1218"/>
<sequence>MTRATRACAPPISGAPFPTRPPPPAGRAPASAGRRPNARIRVVPSRRAPLHSPSKNRHDVPTAQKGRGLVGPLFGTDVRARQALHVVGLLRQAARARRHRRLARARGHARRAEDHQRRRPRRDRARDGANQGRDRARRIRMAARSRRRPPEHRGAPDRAHRRCGQAPAHGPLAQRSGRDRHPPVAARRDRPDRRPAERPARRADRSRRTERGHDPARLHAPAGRAACHVRPSPACLRRDVLARRRAHARLPRAREPPAARRGGARGHQLSDRPPRGGEDARLRRHLRELARRGVRSRLRDRIHGRGRARDDARVALLGRTRAVDEPARGLHRHRRPLLHRQLDHAAEEEPGRARARARQDGPRERPPDGAAHADEGPAARVQQGQSGRQGTAVRHGRHRRRHAADLRGDGRGHHGEAGRDARGRTAGLLDRDGSRGLPGQARAAVPRRARGGRARGEGLRRARHRPRGSDARRNEAGTAERRASDRRGRVRLSDARRLGREPQSSGRHRAGPGARGGEGRARGARPVGGPRLHGRDDRMFSAAIFDMDGLLVDSERTIMNAWIDVARAHGTALSAADYLQTVGRSFREGQAILAGLLGDDAFRAVSAQVREQLAAPRPHPKFPLKPGARALLGALAEAGVPCAVASSSARDVIRTRLHAVGVLERFAAIAGGDEVARGKPDPAVYRLAAERLNVPAHACVAFEDSDFGALAATRAGASVVTVPDLKAPTPEIVALSLRVLDSLDEAIALVPAWFGPRAAPLA</sequence>
<gene>
    <name evidence="2" type="ordered locus">BURPS1710b_1218</name>
</gene>
<dbReference type="InterPro" id="IPR006439">
    <property type="entry name" value="HAD-SF_hydro_IA"/>
</dbReference>
<dbReference type="PANTHER" id="PTHR18901:SF38">
    <property type="entry name" value="PSEUDOURIDINE-5'-PHOSPHATASE"/>
    <property type="match status" value="1"/>
</dbReference>
<dbReference type="InterPro" id="IPR023214">
    <property type="entry name" value="HAD_sf"/>
</dbReference>
<dbReference type="SFLD" id="SFLDG01129">
    <property type="entry name" value="C1.5:_HAD__Beta-PGM__Phosphata"/>
    <property type="match status" value="1"/>
</dbReference>
<dbReference type="Gene3D" id="1.10.150.240">
    <property type="entry name" value="Putative phosphatase, domain 2"/>
    <property type="match status" value="1"/>
</dbReference>
<keyword evidence="2" id="KW-0378">Hydrolase</keyword>
<evidence type="ECO:0000313" key="2">
    <source>
        <dbReference type="EMBL" id="ABA48023.1"/>
    </source>
</evidence>
<dbReference type="SUPFAM" id="SSF56784">
    <property type="entry name" value="HAD-like"/>
    <property type="match status" value="1"/>
</dbReference>
<protein>
    <submittedName>
        <fullName evidence="2">Putative hydrolase</fullName>
    </submittedName>
</protein>
<feature type="region of interest" description="Disordered" evidence="1">
    <location>
        <begin position="325"/>
        <end position="534"/>
    </location>
</feature>
<feature type="region of interest" description="Disordered" evidence="1">
    <location>
        <begin position="246"/>
        <end position="283"/>
    </location>
</feature>
<feature type="compositionally biased region" description="Basic residues" evidence="1">
    <location>
        <begin position="98"/>
        <end position="109"/>
    </location>
</feature>
<dbReference type="Gene3D" id="3.40.50.1000">
    <property type="entry name" value="HAD superfamily/HAD-like"/>
    <property type="match status" value="1"/>
</dbReference>
<organism evidence="2 3">
    <name type="scientific">Burkholderia pseudomallei (strain 1710b)</name>
    <dbReference type="NCBI Taxonomy" id="320372"/>
    <lineage>
        <taxon>Bacteria</taxon>
        <taxon>Pseudomonadati</taxon>
        <taxon>Pseudomonadota</taxon>
        <taxon>Betaproteobacteria</taxon>
        <taxon>Burkholderiales</taxon>
        <taxon>Burkholderiaceae</taxon>
        <taxon>Burkholderia</taxon>
        <taxon>pseudomallei group</taxon>
    </lineage>
</organism>
<dbReference type="PRINTS" id="PR00413">
    <property type="entry name" value="HADHALOGNASE"/>
</dbReference>
<feature type="compositionally biased region" description="Basic residues" evidence="1">
    <location>
        <begin position="329"/>
        <end position="338"/>
    </location>
</feature>
<dbReference type="HOGENOM" id="CLU_365905_0_0_4"/>
<accession>Q3JUX4</accession>
<dbReference type="GO" id="GO:0006114">
    <property type="term" value="P:glycerol biosynthetic process"/>
    <property type="evidence" value="ECO:0007669"/>
    <property type="project" value="TreeGrafter"/>
</dbReference>
<evidence type="ECO:0000313" key="3">
    <source>
        <dbReference type="Proteomes" id="UP000002700"/>
    </source>
</evidence>
<evidence type="ECO:0000256" key="1">
    <source>
        <dbReference type="SAM" id="MobiDB-lite"/>
    </source>
</evidence>
<dbReference type="GO" id="GO:0043136">
    <property type="term" value="F:sn-glycerol 3-phosphatase activity"/>
    <property type="evidence" value="ECO:0007669"/>
    <property type="project" value="TreeGrafter"/>
</dbReference>
<feature type="compositionally biased region" description="Basic and acidic residues" evidence="1">
    <location>
        <begin position="176"/>
        <end position="217"/>
    </location>
</feature>
<name>Q3JUX4_BURP1</name>
<feature type="compositionally biased region" description="Basic and acidic residues" evidence="1">
    <location>
        <begin position="340"/>
        <end position="377"/>
    </location>
</feature>
<feature type="compositionally biased region" description="Basic and acidic residues" evidence="1">
    <location>
        <begin position="268"/>
        <end position="283"/>
    </location>
</feature>
<dbReference type="InterPro" id="IPR036412">
    <property type="entry name" value="HAD-like_sf"/>
</dbReference>
<feature type="compositionally biased region" description="Basic residues" evidence="1">
    <location>
        <begin position="135"/>
        <end position="150"/>
    </location>
</feature>
<proteinExistence type="predicted"/>
<dbReference type="Proteomes" id="UP000002700">
    <property type="component" value="Chromosome I"/>
</dbReference>
<dbReference type="SFLD" id="SFLDS00003">
    <property type="entry name" value="Haloacid_Dehalogenase"/>
    <property type="match status" value="1"/>
</dbReference>
<feature type="region of interest" description="Disordered" evidence="1">
    <location>
        <begin position="98"/>
        <end position="228"/>
    </location>
</feature>
<dbReference type="InterPro" id="IPR023198">
    <property type="entry name" value="PGP-like_dom2"/>
</dbReference>
<feature type="compositionally biased region" description="Basic and acidic residues" evidence="1">
    <location>
        <begin position="467"/>
        <end position="500"/>
    </location>
</feature>
<dbReference type="PANTHER" id="PTHR18901">
    <property type="entry name" value="2-DEOXYGLUCOSE-6-PHOSPHATE PHOSPHATASE 2"/>
    <property type="match status" value="1"/>
</dbReference>
<dbReference type="NCBIfam" id="TIGR01509">
    <property type="entry name" value="HAD-SF-IA-v3"/>
    <property type="match status" value="1"/>
</dbReference>
<feature type="region of interest" description="Disordered" evidence="1">
    <location>
        <begin position="1"/>
        <end position="68"/>
    </location>
</feature>
<dbReference type="EMBL" id="CP000124">
    <property type="protein sequence ID" value="ABA48023.1"/>
    <property type="molecule type" value="Genomic_DNA"/>
</dbReference>
<dbReference type="Pfam" id="PF00702">
    <property type="entry name" value="Hydrolase"/>
    <property type="match status" value="1"/>
</dbReference>
<reference evidence="2 3" key="1">
    <citation type="submission" date="2005-09" db="EMBL/GenBank/DDBJ databases">
        <authorList>
            <person name="Woods D.E."/>
            <person name="Nierman W.C."/>
        </authorList>
    </citation>
    <scope>NUCLEOTIDE SEQUENCE [LARGE SCALE GENOMIC DNA]</scope>
    <source>
        <strain evidence="2 3">1710b</strain>
    </source>
</reference>
<feature type="compositionally biased region" description="Basic and acidic residues" evidence="1">
    <location>
        <begin position="403"/>
        <end position="434"/>
    </location>
</feature>